<dbReference type="AlphaFoldDB" id="A0A553P1I6"/>
<dbReference type="STRING" id="6832.A0A553P1I6"/>
<dbReference type="InterPro" id="IPR010405">
    <property type="entry name" value="COBRA1"/>
</dbReference>
<organism evidence="1 2">
    <name type="scientific">Tigriopus californicus</name>
    <name type="common">Marine copepod</name>
    <dbReference type="NCBI Taxonomy" id="6832"/>
    <lineage>
        <taxon>Eukaryota</taxon>
        <taxon>Metazoa</taxon>
        <taxon>Ecdysozoa</taxon>
        <taxon>Arthropoda</taxon>
        <taxon>Crustacea</taxon>
        <taxon>Multicrustacea</taxon>
        <taxon>Hexanauplia</taxon>
        <taxon>Copepoda</taxon>
        <taxon>Harpacticoida</taxon>
        <taxon>Harpacticidae</taxon>
        <taxon>Tigriopus</taxon>
    </lineage>
</organism>
<dbReference type="Pfam" id="PF06209">
    <property type="entry name" value="COBRA1"/>
    <property type="match status" value="1"/>
</dbReference>
<dbReference type="OrthoDB" id="5548359at2759"/>
<evidence type="ECO:0000313" key="1">
    <source>
        <dbReference type="EMBL" id="TRY71558.1"/>
    </source>
</evidence>
<accession>A0A553P1I6</accession>
<comment type="caution">
    <text evidence="1">The sequence shown here is derived from an EMBL/GenBank/DDBJ whole genome shotgun (WGS) entry which is preliminary data.</text>
</comment>
<reference evidence="1 2" key="1">
    <citation type="journal article" date="2018" name="Nat. Ecol. Evol.">
        <title>Genomic signatures of mitonuclear coevolution across populations of Tigriopus californicus.</title>
        <authorList>
            <person name="Barreto F.S."/>
            <person name="Watson E.T."/>
            <person name="Lima T.G."/>
            <person name="Willett C.S."/>
            <person name="Edmands S."/>
            <person name="Li W."/>
            <person name="Burton R.S."/>
        </authorList>
    </citation>
    <scope>NUCLEOTIDE SEQUENCE [LARGE SCALE GENOMIC DNA]</scope>
    <source>
        <strain evidence="1 2">San Diego</strain>
    </source>
</reference>
<evidence type="ECO:0008006" key="3">
    <source>
        <dbReference type="Google" id="ProtNLM"/>
    </source>
</evidence>
<proteinExistence type="predicted"/>
<dbReference type="GO" id="GO:0034244">
    <property type="term" value="P:negative regulation of transcription elongation by RNA polymerase II"/>
    <property type="evidence" value="ECO:0007669"/>
    <property type="project" value="TreeGrafter"/>
</dbReference>
<gene>
    <name evidence="1" type="ORF">TCAL_12456</name>
</gene>
<keyword evidence="2" id="KW-1185">Reference proteome</keyword>
<name>A0A553P1I6_TIGCA</name>
<protein>
    <recommendedName>
        <fullName evidence="3">Negative elongation factor B</fullName>
    </recommendedName>
</protein>
<dbReference type="Proteomes" id="UP000318571">
    <property type="component" value="Chromosome 7"/>
</dbReference>
<dbReference type="PANTHER" id="PTHR13503:SF3">
    <property type="entry name" value="NEGATIVE ELONGATION FACTOR B"/>
    <property type="match status" value="1"/>
</dbReference>
<dbReference type="EMBL" id="VCGU01000008">
    <property type="protein sequence ID" value="TRY71558.1"/>
    <property type="molecule type" value="Genomic_DNA"/>
</dbReference>
<sequence>MASATHPLASASTAGPHTTSASAVALPASSSGLSGLSGLTSGGTTPGGLTGGVAGGSAVVSSSGSSSGFGLEEIGIPGRDYLKEALTSCTDPLKAIEDFQIENGILLPSLRPMLPMLDLHGIKRLDFHNSVLEDLRERLIQQITGPTAQSGISAKERERKLKELLVKSFPVIKIKSLRPVVMSVLKQMSFIEDRYLKVLVRDKELYEDCDIVIKRHLWRDNQSLFGDEVSPHLSNYIRDKEALLYRHEAPNAFFALSPKARRQLEVIQRLADMIGNNVKLYDMTLQFLRTLFLRTRNVHYCTLRAELLMALHDLEVQDIVSVDPCHNFTWCLDACIRERNVDVKKSRELQGILDAIRRGQEQVLGDLSMTLCDPFAIHFLAASALKILNHQVEREGMPRDNTILHLLLRMLFLGLSAWEMIETQEFAEPKLDPKLVTKFIPALMSLIVDDQVRAQNNKLPLEDRATAQIVIEHSGPPPESYQNFIGSSLVATTLAMHYTLQTARAKDATGLKRVLGFLANVVHMHPYEDTFMHSLVTNLILMRDDFDAQDFCTCVFDEFFFTSINHDNFVRHLMRLLWFVYTKVNGTRLENIMKLTEPAAYGTPEATKDPMTQEYSALKERIDAHLKALASSRANEEGKADQVLENV</sequence>
<dbReference type="OMA" id="LLWYIHP"/>
<evidence type="ECO:0000313" key="2">
    <source>
        <dbReference type="Proteomes" id="UP000318571"/>
    </source>
</evidence>
<dbReference type="PANTHER" id="PTHR13503">
    <property type="entry name" value="NEGATIVE ELONGATION FACTOR COMPLEX MEMBER B"/>
    <property type="match status" value="1"/>
</dbReference>
<dbReference type="GO" id="GO:0032021">
    <property type="term" value="C:NELF complex"/>
    <property type="evidence" value="ECO:0007669"/>
    <property type="project" value="TreeGrafter"/>
</dbReference>